<comment type="catalytic activity">
    <reaction evidence="4">
        <text>L-phenylalanyl-tRNA(Phe) + an N-terminal L-alpha-aminoacyl-[protein] = an N-terminal L-phenylalanyl-L-alpha-aminoacyl-[protein] + tRNA(Phe)</text>
        <dbReference type="Rhea" id="RHEA:43632"/>
        <dbReference type="Rhea" id="RHEA-COMP:9668"/>
        <dbReference type="Rhea" id="RHEA-COMP:9699"/>
        <dbReference type="Rhea" id="RHEA-COMP:10636"/>
        <dbReference type="Rhea" id="RHEA-COMP:10637"/>
        <dbReference type="ChEBI" id="CHEBI:78442"/>
        <dbReference type="ChEBI" id="CHEBI:78531"/>
        <dbReference type="ChEBI" id="CHEBI:78597"/>
        <dbReference type="ChEBI" id="CHEBI:83561"/>
        <dbReference type="EC" id="2.3.2.6"/>
    </reaction>
</comment>
<dbReference type="PANTHER" id="PTHR30098">
    <property type="entry name" value="LEUCYL/PHENYLALANYL-TRNA--PROTEIN TRANSFERASE"/>
    <property type="match status" value="1"/>
</dbReference>
<comment type="catalytic activity">
    <reaction evidence="4">
        <text>N-terminal L-arginyl-[protein] + L-leucyl-tRNA(Leu) = N-terminal L-leucyl-L-arginyl-[protein] + tRNA(Leu) + H(+)</text>
        <dbReference type="Rhea" id="RHEA:50416"/>
        <dbReference type="Rhea" id="RHEA-COMP:9613"/>
        <dbReference type="Rhea" id="RHEA-COMP:9622"/>
        <dbReference type="Rhea" id="RHEA-COMP:12672"/>
        <dbReference type="Rhea" id="RHEA-COMP:12673"/>
        <dbReference type="ChEBI" id="CHEBI:15378"/>
        <dbReference type="ChEBI" id="CHEBI:64719"/>
        <dbReference type="ChEBI" id="CHEBI:78442"/>
        <dbReference type="ChEBI" id="CHEBI:78494"/>
        <dbReference type="ChEBI" id="CHEBI:133044"/>
        <dbReference type="EC" id="2.3.2.6"/>
    </reaction>
</comment>
<dbReference type="GO" id="GO:0008914">
    <property type="term" value="F:leucyl-tRNA--protein transferase activity"/>
    <property type="evidence" value="ECO:0007669"/>
    <property type="project" value="UniProtKB-EC"/>
</dbReference>
<dbReference type="RefSeq" id="WP_380870540.1">
    <property type="nucleotide sequence ID" value="NZ_JBHUMA010000009.1"/>
</dbReference>
<dbReference type="InterPro" id="IPR004616">
    <property type="entry name" value="Leu/Phe-tRNA_Trfase"/>
</dbReference>
<evidence type="ECO:0000256" key="1">
    <source>
        <dbReference type="ARBA" id="ARBA00022490"/>
    </source>
</evidence>
<keyword evidence="2 4" id="KW-0808">Transferase</keyword>
<comment type="function">
    <text evidence="4">Functions in the N-end rule pathway of protein degradation where it conjugates Leu, Phe and, less efficiently, Met from aminoacyl-tRNAs to the N-termini of proteins containing an N-terminal arginine or lysine.</text>
</comment>
<dbReference type="Proteomes" id="UP001597393">
    <property type="component" value="Unassembled WGS sequence"/>
</dbReference>
<evidence type="ECO:0000313" key="5">
    <source>
        <dbReference type="EMBL" id="MFD2600401.1"/>
    </source>
</evidence>
<dbReference type="Gene3D" id="3.30.70.3550">
    <property type="entry name" value="Leucyl/phenylalanyl-tRNA-protein transferase, N-terminal domain"/>
    <property type="match status" value="1"/>
</dbReference>
<dbReference type="EMBL" id="JBHUMA010000009">
    <property type="protein sequence ID" value="MFD2600401.1"/>
    <property type="molecule type" value="Genomic_DNA"/>
</dbReference>
<dbReference type="Gene3D" id="3.40.630.70">
    <property type="entry name" value="Leucyl/phenylalanyl-tRNA-protein transferase, C-terminal domain"/>
    <property type="match status" value="1"/>
</dbReference>
<sequence length="230" mass="26253">MIFQLETDPSILPDPALAEEDGLLAVGGDLSPIRLLHAYQAGIFPWYSEDSPILWYAPHERFVLFPENIRISKSMKSILRSDKFHYTINQVFPEVIQACSQIERKEQDGTWIVNDMIQAYCELHTLGFAHSVEVWNNNKELVGGLYGVLIGQLFTGESMFSKESNASKYALIQLAQNFDLQLIDCQIHSAHLERLGAEMITQSDFLGILDQQEYRKNGLSLLTKEHHREI</sequence>
<comment type="subcellular location">
    <subcellularLocation>
        <location evidence="4">Cytoplasm</location>
    </subcellularLocation>
</comment>
<name>A0ABW5NNZ0_9SPHI</name>
<reference evidence="6" key="1">
    <citation type="journal article" date="2019" name="Int. J. Syst. Evol. Microbiol.">
        <title>The Global Catalogue of Microorganisms (GCM) 10K type strain sequencing project: providing services to taxonomists for standard genome sequencing and annotation.</title>
        <authorList>
            <consortium name="The Broad Institute Genomics Platform"/>
            <consortium name="The Broad Institute Genome Sequencing Center for Infectious Disease"/>
            <person name="Wu L."/>
            <person name="Ma J."/>
        </authorList>
    </citation>
    <scope>NUCLEOTIDE SEQUENCE [LARGE SCALE GENOMIC DNA]</scope>
    <source>
        <strain evidence="6">KCTC 42248</strain>
    </source>
</reference>
<dbReference type="InterPro" id="IPR042203">
    <property type="entry name" value="Leu/Phe-tRNA_Trfase_C"/>
</dbReference>
<comment type="similarity">
    <text evidence="4">Belongs to the L/F-transferase family.</text>
</comment>
<dbReference type="PANTHER" id="PTHR30098:SF2">
    <property type="entry name" value="LEUCYL_PHENYLALANYL-TRNA--PROTEIN TRANSFERASE"/>
    <property type="match status" value="1"/>
</dbReference>
<dbReference type="Pfam" id="PF03588">
    <property type="entry name" value="Leu_Phe_trans"/>
    <property type="match status" value="1"/>
</dbReference>
<evidence type="ECO:0000256" key="4">
    <source>
        <dbReference type="HAMAP-Rule" id="MF_00688"/>
    </source>
</evidence>
<dbReference type="SUPFAM" id="SSF55729">
    <property type="entry name" value="Acyl-CoA N-acyltransferases (Nat)"/>
    <property type="match status" value="1"/>
</dbReference>
<accession>A0ABW5NNZ0</accession>
<evidence type="ECO:0000256" key="2">
    <source>
        <dbReference type="ARBA" id="ARBA00022679"/>
    </source>
</evidence>
<dbReference type="InterPro" id="IPR016181">
    <property type="entry name" value="Acyl_CoA_acyltransferase"/>
</dbReference>
<protein>
    <recommendedName>
        <fullName evidence="4">Leucyl/phenylalanyl-tRNA--protein transferase</fullName>
        <ecNumber evidence="4">2.3.2.6</ecNumber>
    </recommendedName>
    <alternativeName>
        <fullName evidence="4">L/F-transferase</fullName>
    </alternativeName>
    <alternativeName>
        <fullName evidence="4">Leucyltransferase</fullName>
    </alternativeName>
    <alternativeName>
        <fullName evidence="4">Phenyalanyltransferase</fullName>
    </alternativeName>
</protein>
<dbReference type="NCBIfam" id="TIGR00667">
    <property type="entry name" value="aat"/>
    <property type="match status" value="1"/>
</dbReference>
<evidence type="ECO:0000313" key="6">
    <source>
        <dbReference type="Proteomes" id="UP001597393"/>
    </source>
</evidence>
<dbReference type="HAMAP" id="MF_00688">
    <property type="entry name" value="Leu_Phe_trans"/>
    <property type="match status" value="1"/>
</dbReference>
<organism evidence="5 6">
    <name type="scientific">Sphingobacterium corticis</name>
    <dbReference type="NCBI Taxonomy" id="1812823"/>
    <lineage>
        <taxon>Bacteria</taxon>
        <taxon>Pseudomonadati</taxon>
        <taxon>Bacteroidota</taxon>
        <taxon>Sphingobacteriia</taxon>
        <taxon>Sphingobacteriales</taxon>
        <taxon>Sphingobacteriaceae</taxon>
        <taxon>Sphingobacterium</taxon>
    </lineage>
</organism>
<comment type="catalytic activity">
    <reaction evidence="4">
        <text>N-terminal L-lysyl-[protein] + L-leucyl-tRNA(Leu) = N-terminal L-leucyl-L-lysyl-[protein] + tRNA(Leu) + H(+)</text>
        <dbReference type="Rhea" id="RHEA:12340"/>
        <dbReference type="Rhea" id="RHEA-COMP:9613"/>
        <dbReference type="Rhea" id="RHEA-COMP:9622"/>
        <dbReference type="Rhea" id="RHEA-COMP:12670"/>
        <dbReference type="Rhea" id="RHEA-COMP:12671"/>
        <dbReference type="ChEBI" id="CHEBI:15378"/>
        <dbReference type="ChEBI" id="CHEBI:65249"/>
        <dbReference type="ChEBI" id="CHEBI:78442"/>
        <dbReference type="ChEBI" id="CHEBI:78494"/>
        <dbReference type="ChEBI" id="CHEBI:133043"/>
        <dbReference type="EC" id="2.3.2.6"/>
    </reaction>
</comment>
<evidence type="ECO:0000256" key="3">
    <source>
        <dbReference type="ARBA" id="ARBA00023315"/>
    </source>
</evidence>
<comment type="caution">
    <text evidence="5">The sequence shown here is derived from an EMBL/GenBank/DDBJ whole genome shotgun (WGS) entry which is preliminary data.</text>
</comment>
<keyword evidence="1 4" id="KW-0963">Cytoplasm</keyword>
<dbReference type="EC" id="2.3.2.6" evidence="4"/>
<proteinExistence type="inferred from homology"/>
<gene>
    <name evidence="4 5" type="primary">aat</name>
    <name evidence="5" type="ORF">ACFSQ3_15710</name>
</gene>
<keyword evidence="3 4" id="KW-0012">Acyltransferase</keyword>
<dbReference type="InterPro" id="IPR042221">
    <property type="entry name" value="Leu/Phe-tRNA_Trfase_N"/>
</dbReference>
<keyword evidence="6" id="KW-1185">Reference proteome</keyword>